<dbReference type="InterPro" id="IPR036864">
    <property type="entry name" value="Zn2-C6_fun-type_DNA-bd_sf"/>
</dbReference>
<dbReference type="PANTHER" id="PTHR47660">
    <property type="entry name" value="TRANSCRIPTION FACTOR WITH C2H2 AND ZN(2)-CYS(6) DNA BINDING DOMAIN (EUROFUNG)-RELATED-RELATED"/>
    <property type="match status" value="1"/>
</dbReference>
<keyword evidence="4" id="KW-0804">Transcription</keyword>
<evidence type="ECO:0000256" key="4">
    <source>
        <dbReference type="ARBA" id="ARBA00023163"/>
    </source>
</evidence>
<sequence>MDGRFTCQICKRSFTQKSSLIRHSKRCTPGPAPSLRQKSCRQCTSSKTKCDLQRPKCSRCEQRNTACEYVVPLTRGIQTQSPPEEDSDISSNDQEDMNNTLVTVSDLAVNLTEAPQTLSANTAFSLNLPTAGFDFADQQTNFGATSFQLPLDKYPTADLAWNFPNTFDPFATSLPASITQSNLMLPITNAESSPDGEEFNAENLFLWNTAPPKSTPPLVRHSMETLLRVMKTWPKALAKGFQTPPMLHFTHTHSRSILWPMVRCIAMAKMWANQSDGSTEVVRQTVIQEMRSLFEQYRSMDERHLLAALQALVMYTLIIMFPGRGQISVALVDPAIFLCLQRVVSYVAKTGLLLTEERDCLRPSWESWVHVTAKRRAVFTLYLVHWSYSVYHNLESFACSQLGFMPAPAPKFLWQAETKEKWEDLYTQWLAQWGDYPYMMHEFAAIQMGTALEQRTERWLEDADELGVLFFSIVNATERGDLISDYGGGIPVLTT</sequence>
<dbReference type="PANTHER" id="PTHR47660:SF3">
    <property type="entry name" value="FINGER DOMAIN PROTEIN, PUTATIVE (AFU_ORTHOLOGUE AFUA_4G03310)-RELATED"/>
    <property type="match status" value="1"/>
</dbReference>
<keyword evidence="3" id="KW-0805">Transcription regulation</keyword>
<dbReference type="OrthoDB" id="2441642at2759"/>
<evidence type="ECO:0000313" key="10">
    <source>
        <dbReference type="Proteomes" id="UP000799291"/>
    </source>
</evidence>
<organism evidence="9 10">
    <name type="scientific">Lentithecium fluviatile CBS 122367</name>
    <dbReference type="NCBI Taxonomy" id="1168545"/>
    <lineage>
        <taxon>Eukaryota</taxon>
        <taxon>Fungi</taxon>
        <taxon>Dikarya</taxon>
        <taxon>Ascomycota</taxon>
        <taxon>Pezizomycotina</taxon>
        <taxon>Dothideomycetes</taxon>
        <taxon>Pleosporomycetidae</taxon>
        <taxon>Pleosporales</taxon>
        <taxon>Massarineae</taxon>
        <taxon>Lentitheciaceae</taxon>
        <taxon>Lentithecium</taxon>
    </lineage>
</organism>
<dbReference type="PRINTS" id="PR00755">
    <property type="entry name" value="AFLATOXINBRP"/>
</dbReference>
<evidence type="ECO:0000313" key="9">
    <source>
        <dbReference type="EMBL" id="KAF2676525.1"/>
    </source>
</evidence>
<dbReference type="AlphaFoldDB" id="A0A6G1IEG9"/>
<dbReference type="PROSITE" id="PS50048">
    <property type="entry name" value="ZN2_CY6_FUNGAL_2"/>
    <property type="match status" value="1"/>
</dbReference>
<keyword evidence="1" id="KW-0479">Metal-binding</keyword>
<dbReference type="GO" id="GO:0000981">
    <property type="term" value="F:DNA-binding transcription factor activity, RNA polymerase II-specific"/>
    <property type="evidence" value="ECO:0007669"/>
    <property type="project" value="InterPro"/>
</dbReference>
<dbReference type="InterPro" id="IPR001138">
    <property type="entry name" value="Zn2Cys6_DnaBD"/>
</dbReference>
<evidence type="ECO:0008006" key="11">
    <source>
        <dbReference type="Google" id="ProtNLM"/>
    </source>
</evidence>
<evidence type="ECO:0000259" key="7">
    <source>
        <dbReference type="PROSITE" id="PS50048"/>
    </source>
</evidence>
<evidence type="ECO:0000259" key="8">
    <source>
        <dbReference type="PROSITE" id="PS50157"/>
    </source>
</evidence>
<keyword evidence="10" id="KW-1185">Reference proteome</keyword>
<dbReference type="SUPFAM" id="SSF57701">
    <property type="entry name" value="Zn2/Cys6 DNA-binding domain"/>
    <property type="match status" value="1"/>
</dbReference>
<dbReference type="Gene3D" id="3.30.160.60">
    <property type="entry name" value="Classic Zinc Finger"/>
    <property type="match status" value="1"/>
</dbReference>
<proteinExistence type="predicted"/>
<feature type="domain" description="Zn(2)-C6 fungal-type" evidence="7">
    <location>
        <begin position="39"/>
        <end position="69"/>
    </location>
</feature>
<dbReference type="PROSITE" id="PS00463">
    <property type="entry name" value="ZN2_CY6_FUNGAL_1"/>
    <property type="match status" value="1"/>
</dbReference>
<protein>
    <recommendedName>
        <fullName evidence="11">Zn(2)-C6 fungal-type domain-containing protein</fullName>
    </recommendedName>
</protein>
<evidence type="ECO:0000256" key="5">
    <source>
        <dbReference type="ARBA" id="ARBA00023242"/>
    </source>
</evidence>
<evidence type="ECO:0000256" key="3">
    <source>
        <dbReference type="ARBA" id="ARBA00023015"/>
    </source>
</evidence>
<keyword evidence="5" id="KW-0539">Nucleus</keyword>
<gene>
    <name evidence="9" type="ORF">K458DRAFT_396831</name>
</gene>
<dbReference type="EMBL" id="MU005633">
    <property type="protein sequence ID" value="KAF2676525.1"/>
    <property type="molecule type" value="Genomic_DNA"/>
</dbReference>
<keyword evidence="2" id="KW-0862">Zinc</keyword>
<evidence type="ECO:0000256" key="2">
    <source>
        <dbReference type="ARBA" id="ARBA00022833"/>
    </source>
</evidence>
<accession>A0A6G1IEG9</accession>
<keyword evidence="6" id="KW-0863">Zinc-finger</keyword>
<dbReference type="PROSITE" id="PS50157">
    <property type="entry name" value="ZINC_FINGER_C2H2_2"/>
    <property type="match status" value="1"/>
</dbReference>
<dbReference type="SMART" id="SM00066">
    <property type="entry name" value="GAL4"/>
    <property type="match status" value="1"/>
</dbReference>
<evidence type="ECO:0000256" key="6">
    <source>
        <dbReference type="PROSITE-ProRule" id="PRU00042"/>
    </source>
</evidence>
<evidence type="ECO:0000256" key="1">
    <source>
        <dbReference type="ARBA" id="ARBA00022723"/>
    </source>
</evidence>
<dbReference type="GO" id="GO:0008270">
    <property type="term" value="F:zinc ion binding"/>
    <property type="evidence" value="ECO:0007669"/>
    <property type="project" value="UniProtKB-KW"/>
</dbReference>
<dbReference type="CDD" id="cd00067">
    <property type="entry name" value="GAL4"/>
    <property type="match status" value="1"/>
</dbReference>
<dbReference type="Pfam" id="PF00172">
    <property type="entry name" value="Zn_clus"/>
    <property type="match status" value="1"/>
</dbReference>
<dbReference type="Gene3D" id="4.10.240.10">
    <property type="entry name" value="Zn(2)-C6 fungal-type DNA-binding domain"/>
    <property type="match status" value="1"/>
</dbReference>
<feature type="domain" description="C2H2-type" evidence="8">
    <location>
        <begin position="5"/>
        <end position="33"/>
    </location>
</feature>
<dbReference type="Proteomes" id="UP000799291">
    <property type="component" value="Unassembled WGS sequence"/>
</dbReference>
<reference evidence="9" key="1">
    <citation type="journal article" date="2020" name="Stud. Mycol.">
        <title>101 Dothideomycetes genomes: a test case for predicting lifestyles and emergence of pathogens.</title>
        <authorList>
            <person name="Haridas S."/>
            <person name="Albert R."/>
            <person name="Binder M."/>
            <person name="Bloem J."/>
            <person name="Labutti K."/>
            <person name="Salamov A."/>
            <person name="Andreopoulos B."/>
            <person name="Baker S."/>
            <person name="Barry K."/>
            <person name="Bills G."/>
            <person name="Bluhm B."/>
            <person name="Cannon C."/>
            <person name="Castanera R."/>
            <person name="Culley D."/>
            <person name="Daum C."/>
            <person name="Ezra D."/>
            <person name="Gonzalez J."/>
            <person name="Henrissat B."/>
            <person name="Kuo A."/>
            <person name="Liang C."/>
            <person name="Lipzen A."/>
            <person name="Lutzoni F."/>
            <person name="Magnuson J."/>
            <person name="Mondo S."/>
            <person name="Nolan M."/>
            <person name="Ohm R."/>
            <person name="Pangilinan J."/>
            <person name="Park H.-J."/>
            <person name="Ramirez L."/>
            <person name="Alfaro M."/>
            <person name="Sun H."/>
            <person name="Tritt A."/>
            <person name="Yoshinaga Y."/>
            <person name="Zwiers L.-H."/>
            <person name="Turgeon B."/>
            <person name="Goodwin S."/>
            <person name="Spatafora J."/>
            <person name="Crous P."/>
            <person name="Grigoriev I."/>
        </authorList>
    </citation>
    <scope>NUCLEOTIDE SEQUENCE</scope>
    <source>
        <strain evidence="9">CBS 122367</strain>
    </source>
</reference>
<dbReference type="InterPro" id="IPR013087">
    <property type="entry name" value="Znf_C2H2_type"/>
</dbReference>
<name>A0A6G1IEG9_9PLEO</name>